<feature type="non-terminal residue" evidence="2">
    <location>
        <position position="148"/>
    </location>
</feature>
<feature type="compositionally biased region" description="Basic and acidic residues" evidence="1">
    <location>
        <begin position="20"/>
        <end position="31"/>
    </location>
</feature>
<feature type="compositionally biased region" description="Gly residues" evidence="1">
    <location>
        <begin position="1"/>
        <end position="11"/>
    </location>
</feature>
<dbReference type="AlphaFoldDB" id="A0A9N7V2F0"/>
<keyword evidence="3" id="KW-1185">Reference proteome</keyword>
<evidence type="ECO:0000313" key="3">
    <source>
        <dbReference type="Proteomes" id="UP001153269"/>
    </source>
</evidence>
<accession>A0A9N7V2F0</accession>
<feature type="region of interest" description="Disordered" evidence="1">
    <location>
        <begin position="1"/>
        <end position="42"/>
    </location>
</feature>
<reference evidence="2" key="1">
    <citation type="submission" date="2020-03" db="EMBL/GenBank/DDBJ databases">
        <authorList>
            <person name="Weist P."/>
        </authorList>
    </citation>
    <scope>NUCLEOTIDE SEQUENCE</scope>
</reference>
<proteinExistence type="predicted"/>
<name>A0A9N7V2F0_PLEPL</name>
<protein>
    <submittedName>
        <fullName evidence="2">Uncharacterized protein</fullName>
    </submittedName>
</protein>
<comment type="caution">
    <text evidence="2">The sequence shown here is derived from an EMBL/GenBank/DDBJ whole genome shotgun (WGS) entry which is preliminary data.</text>
</comment>
<dbReference type="EMBL" id="CADEAL010002533">
    <property type="protein sequence ID" value="CAB1440857.1"/>
    <property type="molecule type" value="Genomic_DNA"/>
</dbReference>
<evidence type="ECO:0000256" key="1">
    <source>
        <dbReference type="SAM" id="MobiDB-lite"/>
    </source>
</evidence>
<dbReference type="Proteomes" id="UP001153269">
    <property type="component" value="Unassembled WGS sequence"/>
</dbReference>
<gene>
    <name evidence="2" type="ORF">PLEPLA_LOCUS28651</name>
</gene>
<evidence type="ECO:0000313" key="2">
    <source>
        <dbReference type="EMBL" id="CAB1440857.1"/>
    </source>
</evidence>
<organism evidence="2 3">
    <name type="scientific">Pleuronectes platessa</name>
    <name type="common">European plaice</name>
    <dbReference type="NCBI Taxonomy" id="8262"/>
    <lineage>
        <taxon>Eukaryota</taxon>
        <taxon>Metazoa</taxon>
        <taxon>Chordata</taxon>
        <taxon>Craniata</taxon>
        <taxon>Vertebrata</taxon>
        <taxon>Euteleostomi</taxon>
        <taxon>Actinopterygii</taxon>
        <taxon>Neopterygii</taxon>
        <taxon>Teleostei</taxon>
        <taxon>Neoteleostei</taxon>
        <taxon>Acanthomorphata</taxon>
        <taxon>Carangaria</taxon>
        <taxon>Pleuronectiformes</taxon>
        <taxon>Pleuronectoidei</taxon>
        <taxon>Pleuronectidae</taxon>
        <taxon>Pleuronectes</taxon>
    </lineage>
</organism>
<sequence length="148" mass="16353">MDEGGWQGGRGGGEEEVEVEVERLDRASETKKPHRKNAPVVSKVDRLEAQRGKGLYGKGIAGLAAEAERFLVEAYVGRWEDVCRLCAHVEAEKCFVKRLHALPFPPDYVCISTYAIVSELQPELQIKAGAVSGENSQQSGQRWRDVEG</sequence>